<feature type="signal peptide" evidence="1">
    <location>
        <begin position="1"/>
        <end position="28"/>
    </location>
</feature>
<sequence length="204" mass="19434">MSHAVRRTTIVTAAAAAAIAVAAGTALASTVVTPAGQTVTASSSNLSIKTGTITLTCSSTTGSGTIPSAPGNSNTGTGGVNVNIGTPSLTGCKANGLPAVVTTSGSWLLNISADTGSAQGSLVIPAGGAVVTMPGSTCTVTVGASTIGPLPFDIPNQRVVASNTGTVNYTRTGTGPVCPAAATGTATMSGTLQFASASPINVTP</sequence>
<evidence type="ECO:0000256" key="1">
    <source>
        <dbReference type="SAM" id="SignalP"/>
    </source>
</evidence>
<feature type="chain" id="PRO_5012382062" description="Protein activator of alkane oxidation PraB" evidence="1">
    <location>
        <begin position="29"/>
        <end position="204"/>
    </location>
</feature>
<evidence type="ECO:0000313" key="3">
    <source>
        <dbReference type="Proteomes" id="UP000230886"/>
    </source>
</evidence>
<proteinExistence type="predicted"/>
<protein>
    <recommendedName>
        <fullName evidence="4">Protein activator of alkane oxidation PraB</fullName>
    </recommendedName>
</protein>
<reference evidence="2 3" key="1">
    <citation type="submission" date="2017-07" db="EMBL/GenBank/DDBJ databases">
        <title>Draft sequence of Rhodococcus enclensis 23b-28.</title>
        <authorList>
            <person name="Besaury L."/>
            <person name="Sancelme M."/>
            <person name="Amato P."/>
            <person name="Lallement A."/>
            <person name="Delort A.-M."/>
        </authorList>
    </citation>
    <scope>NUCLEOTIDE SEQUENCE [LARGE SCALE GENOMIC DNA]</scope>
    <source>
        <strain evidence="2 3">23b-28</strain>
    </source>
</reference>
<dbReference type="EMBL" id="NOVD01000002">
    <property type="protein sequence ID" value="PCK28421.1"/>
    <property type="molecule type" value="Genomic_DNA"/>
</dbReference>
<dbReference type="RefSeq" id="WP_099696960.1">
    <property type="nucleotide sequence ID" value="NZ_NOVD01000002.1"/>
</dbReference>
<organism evidence="2 3">
    <name type="scientific">Rhodococcus qingshengii</name>
    <dbReference type="NCBI Taxonomy" id="334542"/>
    <lineage>
        <taxon>Bacteria</taxon>
        <taxon>Bacillati</taxon>
        <taxon>Actinomycetota</taxon>
        <taxon>Actinomycetes</taxon>
        <taxon>Mycobacteriales</taxon>
        <taxon>Nocardiaceae</taxon>
        <taxon>Rhodococcus</taxon>
        <taxon>Rhodococcus erythropolis group</taxon>
    </lineage>
</organism>
<evidence type="ECO:0000313" key="2">
    <source>
        <dbReference type="EMBL" id="PCK28421.1"/>
    </source>
</evidence>
<dbReference type="Proteomes" id="UP000230886">
    <property type="component" value="Unassembled WGS sequence"/>
</dbReference>
<gene>
    <name evidence="2" type="ORF">CHR55_03530</name>
</gene>
<comment type="caution">
    <text evidence="2">The sequence shown here is derived from an EMBL/GenBank/DDBJ whole genome shotgun (WGS) entry which is preliminary data.</text>
</comment>
<dbReference type="AlphaFoldDB" id="A0A2A5JHG7"/>
<accession>A0A2A5JHG7</accession>
<keyword evidence="1" id="KW-0732">Signal</keyword>
<evidence type="ECO:0008006" key="4">
    <source>
        <dbReference type="Google" id="ProtNLM"/>
    </source>
</evidence>
<name>A0A2A5JHG7_RHOSG</name>